<comment type="catalytic activity">
    <reaction evidence="1">
        <text>a CDP-1,2-diacyl-sn-glycerol + H2O = a 1,2-diacyl-sn-glycero-3-phosphate + CMP + 2 H(+)</text>
        <dbReference type="Rhea" id="RHEA:15221"/>
        <dbReference type="ChEBI" id="CHEBI:15377"/>
        <dbReference type="ChEBI" id="CHEBI:15378"/>
        <dbReference type="ChEBI" id="CHEBI:58332"/>
        <dbReference type="ChEBI" id="CHEBI:58608"/>
        <dbReference type="ChEBI" id="CHEBI:60377"/>
        <dbReference type="EC" id="3.6.1.26"/>
    </reaction>
</comment>
<feature type="transmembrane region" description="Helical" evidence="19">
    <location>
        <begin position="12"/>
        <end position="31"/>
    </location>
</feature>
<keyword evidence="12 19" id="KW-1133">Transmembrane helix</keyword>
<evidence type="ECO:0000256" key="12">
    <source>
        <dbReference type="ARBA" id="ARBA00022989"/>
    </source>
</evidence>
<keyword evidence="9" id="KW-0444">Lipid biosynthesis</keyword>
<evidence type="ECO:0000256" key="8">
    <source>
        <dbReference type="ARBA" id="ARBA00022475"/>
    </source>
</evidence>
<comment type="pathway">
    <text evidence="4">Lipid metabolism.</text>
</comment>
<dbReference type="GO" id="GO:0008715">
    <property type="term" value="F:CDP-diacylglycerol diphosphatase activity"/>
    <property type="evidence" value="ECO:0007669"/>
    <property type="project" value="UniProtKB-EC"/>
</dbReference>
<comment type="similarity">
    <text evidence="5">Belongs to the Cdh family.</text>
</comment>
<evidence type="ECO:0000256" key="5">
    <source>
        <dbReference type="ARBA" id="ARBA00006435"/>
    </source>
</evidence>
<keyword evidence="16" id="KW-1208">Phospholipid metabolism</keyword>
<dbReference type="InterPro" id="IPR036265">
    <property type="entry name" value="HIT-like_sf"/>
</dbReference>
<dbReference type="Gene3D" id="3.30.428.30">
    <property type="entry name" value="HIT family - CDH-like"/>
    <property type="match status" value="1"/>
</dbReference>
<keyword evidence="21" id="KW-1185">Reference proteome</keyword>
<evidence type="ECO:0000256" key="9">
    <source>
        <dbReference type="ARBA" id="ARBA00022516"/>
    </source>
</evidence>
<evidence type="ECO:0000256" key="6">
    <source>
        <dbReference type="ARBA" id="ARBA00012375"/>
    </source>
</evidence>
<keyword evidence="14 19" id="KW-0472">Membrane</keyword>
<keyword evidence="11 20" id="KW-0378">Hydrolase</keyword>
<dbReference type="PIRSF" id="PIRSF001273">
    <property type="entry name" value="CDH"/>
    <property type="match status" value="1"/>
</dbReference>
<keyword evidence="10 19" id="KW-0812">Transmembrane</keyword>
<evidence type="ECO:0000256" key="10">
    <source>
        <dbReference type="ARBA" id="ARBA00022692"/>
    </source>
</evidence>
<comment type="caution">
    <text evidence="20">The sequence shown here is derived from an EMBL/GenBank/DDBJ whole genome shotgun (WGS) entry which is preliminary data.</text>
</comment>
<comment type="pathway">
    <text evidence="3">Phospholipid metabolism; CDP-diacylglycerol degradation; phosphatidate from CDP-diacylglycerol: step 1/1.</text>
</comment>
<evidence type="ECO:0000256" key="18">
    <source>
        <dbReference type="ARBA" id="ARBA00032892"/>
    </source>
</evidence>
<sequence>MEMSVFTGRKKQWLSIAIVTLLVLLTALFFLHRRVQDHSGVLWKFVSQQCVPDMEKNNNPAPCKKVDMAGGYVLFKDLVGPLQYLLMPVNRINGIESPLLLQPETPHFFLAAWRERHLLSETYHAPIPDDDLAMTINSASGRSQNQLHIHMSCLRPDIAAQLAKSSSGFGPEWQKITLLSHPYQVRTLSQQELEQESVFIRVAHEIPGASGHMGDYGLALTALPDGRLVLLAVKAALLKGNTGSAEELQDHQCSILKTVSGA</sequence>
<dbReference type="AlphaFoldDB" id="A0A085JN91"/>
<evidence type="ECO:0000256" key="16">
    <source>
        <dbReference type="ARBA" id="ARBA00023264"/>
    </source>
</evidence>
<evidence type="ECO:0000256" key="7">
    <source>
        <dbReference type="ARBA" id="ARBA00019608"/>
    </source>
</evidence>
<dbReference type="SUPFAM" id="SSF54197">
    <property type="entry name" value="HIT-like"/>
    <property type="match status" value="1"/>
</dbReference>
<keyword evidence="8" id="KW-1003">Cell membrane</keyword>
<comment type="subcellular location">
    <subcellularLocation>
        <location evidence="2">Cell membrane</location>
        <topology evidence="2">Single-pass membrane protein</topology>
    </subcellularLocation>
</comment>
<keyword evidence="13" id="KW-0443">Lipid metabolism</keyword>
<dbReference type="Pfam" id="PF02611">
    <property type="entry name" value="CDH"/>
    <property type="match status" value="1"/>
</dbReference>
<dbReference type="EC" id="3.6.1.26" evidence="6"/>
<dbReference type="InterPro" id="IPR003763">
    <property type="entry name" value="CDP-diacylglyc_Pase"/>
</dbReference>
<dbReference type="GO" id="GO:0008654">
    <property type="term" value="P:phospholipid biosynthetic process"/>
    <property type="evidence" value="ECO:0007669"/>
    <property type="project" value="UniProtKB-KW"/>
</dbReference>
<evidence type="ECO:0000256" key="13">
    <source>
        <dbReference type="ARBA" id="ARBA00023098"/>
    </source>
</evidence>
<evidence type="ECO:0000256" key="17">
    <source>
        <dbReference type="ARBA" id="ARBA00032888"/>
    </source>
</evidence>
<evidence type="ECO:0000256" key="3">
    <source>
        <dbReference type="ARBA" id="ARBA00004927"/>
    </source>
</evidence>
<dbReference type="GO" id="GO:0046342">
    <property type="term" value="P:CDP-diacylglycerol catabolic process"/>
    <property type="evidence" value="ECO:0007669"/>
    <property type="project" value="UniProtKB-UniPathway"/>
</dbReference>
<dbReference type="Proteomes" id="UP000028602">
    <property type="component" value="Unassembled WGS sequence"/>
</dbReference>
<dbReference type="NCBIfam" id="NF003986">
    <property type="entry name" value="PRK05471.1-5"/>
    <property type="match status" value="1"/>
</dbReference>
<evidence type="ECO:0000256" key="1">
    <source>
        <dbReference type="ARBA" id="ARBA00001007"/>
    </source>
</evidence>
<protein>
    <recommendedName>
        <fullName evidence="7">CDP-diacylglycerol pyrophosphatase</fullName>
        <ecNumber evidence="6">3.6.1.26</ecNumber>
    </recommendedName>
    <alternativeName>
        <fullName evidence="17">CDP-diacylglycerol phosphatidylhydrolase</fullName>
    </alternativeName>
    <alternativeName>
        <fullName evidence="18">CDP-diglyceride hydrolase</fullName>
    </alternativeName>
</protein>
<evidence type="ECO:0000256" key="11">
    <source>
        <dbReference type="ARBA" id="ARBA00022801"/>
    </source>
</evidence>
<reference evidence="20 21" key="1">
    <citation type="submission" date="2014-05" db="EMBL/GenBank/DDBJ databases">
        <title>ATOL: Assembling a taxonomically balanced genome-scale reconstruction of the evolutionary history of the Enterobacteriaceae.</title>
        <authorList>
            <person name="Plunkett G.III."/>
            <person name="Neeno-Eckwall E.C."/>
            <person name="Glasner J.D."/>
            <person name="Perna N.T."/>
        </authorList>
    </citation>
    <scope>NUCLEOTIDE SEQUENCE [LARGE SCALE GENOMIC DNA]</scope>
    <source>
        <strain evidence="20 21">ATCC 33301</strain>
    </source>
</reference>
<evidence type="ECO:0000256" key="2">
    <source>
        <dbReference type="ARBA" id="ARBA00004162"/>
    </source>
</evidence>
<dbReference type="eggNOG" id="COG2134">
    <property type="taxonomic scope" value="Bacteria"/>
</dbReference>
<accession>A0A085JN91</accession>
<proteinExistence type="inferred from homology"/>
<dbReference type="UniPathway" id="UPA00609">
    <property type="reaction ID" value="UER00664"/>
</dbReference>
<evidence type="ECO:0000313" key="21">
    <source>
        <dbReference type="Proteomes" id="UP000028602"/>
    </source>
</evidence>
<dbReference type="EMBL" id="JMPR01000011">
    <property type="protein sequence ID" value="KFD21937.1"/>
    <property type="molecule type" value="Genomic_DNA"/>
</dbReference>
<evidence type="ECO:0000256" key="19">
    <source>
        <dbReference type="SAM" id="Phobius"/>
    </source>
</evidence>
<evidence type="ECO:0000256" key="4">
    <source>
        <dbReference type="ARBA" id="ARBA00005189"/>
    </source>
</evidence>
<evidence type="ECO:0000256" key="15">
    <source>
        <dbReference type="ARBA" id="ARBA00023209"/>
    </source>
</evidence>
<name>A0A085JN91_9GAMM</name>
<evidence type="ECO:0000313" key="20">
    <source>
        <dbReference type="EMBL" id="KFD21937.1"/>
    </source>
</evidence>
<keyword evidence="15" id="KW-0594">Phospholipid biosynthesis</keyword>
<gene>
    <name evidence="20" type="ORF">GTPT_0649</name>
</gene>
<organism evidence="20 21">
    <name type="scientific">Tatumella ptyseos ATCC 33301</name>
    <dbReference type="NCBI Taxonomy" id="1005995"/>
    <lineage>
        <taxon>Bacteria</taxon>
        <taxon>Pseudomonadati</taxon>
        <taxon>Pseudomonadota</taxon>
        <taxon>Gammaproteobacteria</taxon>
        <taxon>Enterobacterales</taxon>
        <taxon>Erwiniaceae</taxon>
        <taxon>Tatumella</taxon>
    </lineage>
</organism>
<evidence type="ECO:0000256" key="14">
    <source>
        <dbReference type="ARBA" id="ARBA00023136"/>
    </source>
</evidence>
<dbReference type="GO" id="GO:0005886">
    <property type="term" value="C:plasma membrane"/>
    <property type="evidence" value="ECO:0007669"/>
    <property type="project" value="UniProtKB-SubCell"/>
</dbReference>